<evidence type="ECO:0000313" key="4">
    <source>
        <dbReference type="Proteomes" id="UP001153712"/>
    </source>
</evidence>
<feature type="chain" id="PRO_5040438324" description="Cathepsin propeptide inhibitor domain-containing protein" evidence="1">
    <location>
        <begin position="29"/>
        <end position="103"/>
    </location>
</feature>
<feature type="signal peptide" evidence="1">
    <location>
        <begin position="1"/>
        <end position="28"/>
    </location>
</feature>
<name>A0A9N9TJM9_PHYSR</name>
<dbReference type="AlphaFoldDB" id="A0A9N9TJM9"/>
<sequence>MHSFLSSYTKMFNKYFLLFAAIFVVACALSDQEEFDAFKVKYNKQYSPQEEAQRFKNFQENLQHIRDNNAKYDNGEVSFKEGINQFSDLSPEEFSQHHTGLKQ</sequence>
<feature type="domain" description="Cathepsin propeptide inhibitor" evidence="2">
    <location>
        <begin position="35"/>
        <end position="94"/>
    </location>
</feature>
<keyword evidence="4" id="KW-1185">Reference proteome</keyword>
<dbReference type="InterPro" id="IPR038765">
    <property type="entry name" value="Papain-like_cys_pep_sf"/>
</dbReference>
<dbReference type="EMBL" id="OU900104">
    <property type="protein sequence ID" value="CAG9856062.1"/>
    <property type="molecule type" value="Genomic_DNA"/>
</dbReference>
<keyword evidence="1" id="KW-0732">Signal</keyword>
<dbReference type="SMART" id="SM00848">
    <property type="entry name" value="Inhibitor_I29"/>
    <property type="match status" value="1"/>
</dbReference>
<protein>
    <recommendedName>
        <fullName evidence="2">Cathepsin propeptide inhibitor domain-containing protein</fullName>
    </recommendedName>
</protein>
<gene>
    <name evidence="3" type="ORF">PHYEVI_LOCUS2489</name>
</gene>
<dbReference type="Gene3D" id="1.10.287.2250">
    <property type="match status" value="1"/>
</dbReference>
<dbReference type="Pfam" id="PF08246">
    <property type="entry name" value="Inhibitor_I29"/>
    <property type="match status" value="1"/>
</dbReference>
<accession>A0A9N9TJM9</accession>
<proteinExistence type="predicted"/>
<dbReference type="Proteomes" id="UP001153712">
    <property type="component" value="Chromosome 11"/>
</dbReference>
<dbReference type="SUPFAM" id="SSF54001">
    <property type="entry name" value="Cysteine proteinases"/>
    <property type="match status" value="1"/>
</dbReference>
<reference evidence="3" key="1">
    <citation type="submission" date="2022-01" db="EMBL/GenBank/DDBJ databases">
        <authorList>
            <person name="King R."/>
        </authorList>
    </citation>
    <scope>NUCLEOTIDE SEQUENCE</scope>
</reference>
<organism evidence="3 4">
    <name type="scientific">Phyllotreta striolata</name>
    <name type="common">Striped flea beetle</name>
    <name type="synonym">Crioceris striolata</name>
    <dbReference type="NCBI Taxonomy" id="444603"/>
    <lineage>
        <taxon>Eukaryota</taxon>
        <taxon>Metazoa</taxon>
        <taxon>Ecdysozoa</taxon>
        <taxon>Arthropoda</taxon>
        <taxon>Hexapoda</taxon>
        <taxon>Insecta</taxon>
        <taxon>Pterygota</taxon>
        <taxon>Neoptera</taxon>
        <taxon>Endopterygota</taxon>
        <taxon>Coleoptera</taxon>
        <taxon>Polyphaga</taxon>
        <taxon>Cucujiformia</taxon>
        <taxon>Chrysomeloidea</taxon>
        <taxon>Chrysomelidae</taxon>
        <taxon>Galerucinae</taxon>
        <taxon>Alticini</taxon>
        <taxon>Phyllotreta</taxon>
    </lineage>
</organism>
<dbReference type="InterPro" id="IPR013201">
    <property type="entry name" value="Prot_inhib_I29"/>
</dbReference>
<evidence type="ECO:0000313" key="3">
    <source>
        <dbReference type="EMBL" id="CAG9856062.1"/>
    </source>
</evidence>
<evidence type="ECO:0000256" key="1">
    <source>
        <dbReference type="SAM" id="SignalP"/>
    </source>
</evidence>
<dbReference type="OrthoDB" id="5855924at2759"/>
<evidence type="ECO:0000259" key="2">
    <source>
        <dbReference type="SMART" id="SM00848"/>
    </source>
</evidence>